<keyword evidence="1" id="KW-0472">Membrane</keyword>
<evidence type="ECO:0000313" key="3">
    <source>
        <dbReference type="Proteomes" id="UP000230611"/>
    </source>
</evidence>
<reference evidence="3" key="1">
    <citation type="submission" date="2017-09" db="EMBL/GenBank/DDBJ databases">
        <title>Depth-based differentiation of microbial function through sediment-hosted aquifers and enrichment of novel symbionts in the deep terrestrial subsurface.</title>
        <authorList>
            <person name="Probst A.J."/>
            <person name="Ladd B."/>
            <person name="Jarett J.K."/>
            <person name="Geller-Mcgrath D.E."/>
            <person name="Sieber C.M.K."/>
            <person name="Emerson J.B."/>
            <person name="Anantharaman K."/>
            <person name="Thomas B.C."/>
            <person name="Malmstrom R."/>
            <person name="Stieglmeier M."/>
            <person name="Klingl A."/>
            <person name="Woyke T."/>
            <person name="Ryan C.M."/>
            <person name="Banfield J.F."/>
        </authorList>
    </citation>
    <scope>NUCLEOTIDE SEQUENCE [LARGE SCALE GENOMIC DNA]</scope>
</reference>
<accession>A0A2M8ADA4</accession>
<feature type="transmembrane region" description="Helical" evidence="1">
    <location>
        <begin position="114"/>
        <end position="135"/>
    </location>
</feature>
<gene>
    <name evidence="2" type="ORF">CO116_03540</name>
</gene>
<feature type="transmembrane region" description="Helical" evidence="1">
    <location>
        <begin position="155"/>
        <end position="175"/>
    </location>
</feature>
<name>A0A2M8ADA4_9BACT</name>
<proteinExistence type="predicted"/>
<evidence type="ECO:0000256" key="1">
    <source>
        <dbReference type="SAM" id="Phobius"/>
    </source>
</evidence>
<keyword evidence="1" id="KW-1133">Transmembrane helix</keyword>
<comment type="caution">
    <text evidence="2">The sequence shown here is derived from an EMBL/GenBank/DDBJ whole genome shotgun (WGS) entry which is preliminary data.</text>
</comment>
<feature type="transmembrane region" description="Helical" evidence="1">
    <location>
        <begin position="17"/>
        <end position="35"/>
    </location>
</feature>
<dbReference type="Pfam" id="PF12822">
    <property type="entry name" value="ECF_trnsprt"/>
    <property type="match status" value="1"/>
</dbReference>
<keyword evidence="1" id="KW-0812">Transmembrane</keyword>
<dbReference type="EMBL" id="PFUO01000163">
    <property type="protein sequence ID" value="PJB15563.1"/>
    <property type="molecule type" value="Genomic_DNA"/>
</dbReference>
<feature type="transmembrane region" description="Helical" evidence="1">
    <location>
        <begin position="47"/>
        <end position="71"/>
    </location>
</feature>
<dbReference type="InterPro" id="IPR024529">
    <property type="entry name" value="ECF_trnsprt_substrate-spec"/>
</dbReference>
<feature type="transmembrane region" description="Helical" evidence="1">
    <location>
        <begin position="77"/>
        <end position="102"/>
    </location>
</feature>
<dbReference type="AlphaFoldDB" id="A0A2M8ADA4"/>
<organism evidence="2 3">
    <name type="scientific">Candidatus Falkowbacteria bacterium CG_4_9_14_3_um_filter_38_19</name>
    <dbReference type="NCBI Taxonomy" id="1974559"/>
    <lineage>
        <taxon>Bacteria</taxon>
        <taxon>Candidatus Falkowiibacteriota</taxon>
    </lineage>
</organism>
<evidence type="ECO:0000313" key="2">
    <source>
        <dbReference type="EMBL" id="PJB15563.1"/>
    </source>
</evidence>
<protein>
    <submittedName>
        <fullName evidence="2">Iron hydrogenase</fullName>
    </submittedName>
</protein>
<sequence length="178" mass="19568">MPNIIKEQILEKINVQVLTQFIGLAGLAIGLPFFIHLQWLTGPIVNALLILILFLVGIRSALVICLVPSLMALAGGLLPAVLAPAVPFIMIGNVIFVLLIDWIYNRNKNVNQSYWLGVVVGATAKFIFLFLSVSLISKLLIKQELAVKVAQMMSWPQLATAICGGLIAWVILKWVKRI</sequence>
<dbReference type="Proteomes" id="UP000230611">
    <property type="component" value="Unassembled WGS sequence"/>
</dbReference>